<dbReference type="InterPro" id="IPR001810">
    <property type="entry name" value="F-box_dom"/>
</dbReference>
<dbReference type="SUPFAM" id="SSF50965">
    <property type="entry name" value="Galactose oxidase, central domain"/>
    <property type="match status" value="1"/>
</dbReference>
<reference evidence="2 3" key="2">
    <citation type="submission" date="2024-10" db="EMBL/GenBank/DDBJ databases">
        <authorList>
            <person name="Ryan C."/>
        </authorList>
    </citation>
    <scope>NUCLEOTIDE SEQUENCE [LARGE SCALE GENOMIC DNA]</scope>
</reference>
<evidence type="ECO:0000259" key="1">
    <source>
        <dbReference type="PROSITE" id="PS50181"/>
    </source>
</evidence>
<dbReference type="NCBIfam" id="TIGR01640">
    <property type="entry name" value="F_box_assoc_1"/>
    <property type="match status" value="1"/>
</dbReference>
<sequence>MASSETMEVQTGKKCQWVPSLPDEMIELIFVRLPVSTLLRCRRVCKQWRLILQDPQFITTHLQVQRTPRCPLLFSHRESASKRLYPSEAILFDEAWSPSRWDVPAIEPDDFLSACCNGLACLYSERSTIKIANLATGECLHIAKPDNRMTGDHYSFYNFGFHPVTKQYKVIHFLGERELFSVDTFIVIQVYTLGDDKWRDVRAPKSQRLDCIDYFGVVNVDGAMYWLTEDKWKSWRRSVVSFDLSKERFEWIQMPIADPDHAGRSTNQSRMYWITEVDGKVCVATAQHSMYSAIGFVGNLEIWTLENKANQSWRQKCTIQFSSVDICIPRPHFIHGDKIILYGQDRNIYYQKLVGQNIKIQKRKMAGARRMGMNINPLLQRPPEKNRFNWVEQMRVREMLNTSLKRLESILKTSDPIQSKIIRGADQHRLNWVELKQVQEMLNASKI</sequence>
<protein>
    <recommendedName>
        <fullName evidence="1">F-box domain-containing protein</fullName>
    </recommendedName>
</protein>
<dbReference type="Gene3D" id="1.20.1280.50">
    <property type="match status" value="1"/>
</dbReference>
<name>A0ABC9G4Y0_9POAL</name>
<dbReference type="AlphaFoldDB" id="A0ABC9G4Y0"/>
<dbReference type="InterPro" id="IPR050796">
    <property type="entry name" value="SCF_F-box_component"/>
</dbReference>
<dbReference type="EMBL" id="OZ075118">
    <property type="protein sequence ID" value="CAL5087790.1"/>
    <property type="molecule type" value="Genomic_DNA"/>
</dbReference>
<proteinExistence type="predicted"/>
<keyword evidence="3" id="KW-1185">Reference proteome</keyword>
<dbReference type="PANTHER" id="PTHR31672:SF13">
    <property type="entry name" value="F-BOX PROTEIN CPR30-LIKE"/>
    <property type="match status" value="1"/>
</dbReference>
<feature type="domain" description="F-box" evidence="1">
    <location>
        <begin position="15"/>
        <end position="61"/>
    </location>
</feature>
<dbReference type="InterPro" id="IPR036047">
    <property type="entry name" value="F-box-like_dom_sf"/>
</dbReference>
<dbReference type="Pfam" id="PF12937">
    <property type="entry name" value="F-box-like"/>
    <property type="match status" value="1"/>
</dbReference>
<dbReference type="InterPro" id="IPR011043">
    <property type="entry name" value="Gal_Oxase/kelch_b-propeller"/>
</dbReference>
<evidence type="ECO:0000313" key="2">
    <source>
        <dbReference type="EMBL" id="CAL5087790.1"/>
    </source>
</evidence>
<dbReference type="InterPro" id="IPR013187">
    <property type="entry name" value="F-box-assoc_dom_typ3"/>
</dbReference>
<dbReference type="SMART" id="SM00256">
    <property type="entry name" value="FBOX"/>
    <property type="match status" value="1"/>
</dbReference>
<reference evidence="3" key="1">
    <citation type="submission" date="2024-06" db="EMBL/GenBank/DDBJ databases">
        <authorList>
            <person name="Ryan C."/>
        </authorList>
    </citation>
    <scope>NUCLEOTIDE SEQUENCE [LARGE SCALE GENOMIC DNA]</scope>
</reference>
<evidence type="ECO:0000313" key="3">
    <source>
        <dbReference type="Proteomes" id="UP001497457"/>
    </source>
</evidence>
<dbReference type="Proteomes" id="UP001497457">
    <property type="component" value="Chromosome 8b"/>
</dbReference>
<accession>A0ABC9G4Y0</accession>
<dbReference type="PROSITE" id="PS50181">
    <property type="entry name" value="FBOX"/>
    <property type="match status" value="1"/>
</dbReference>
<dbReference type="SUPFAM" id="SSF81383">
    <property type="entry name" value="F-box domain"/>
    <property type="match status" value="1"/>
</dbReference>
<dbReference type="InterPro" id="IPR017451">
    <property type="entry name" value="F-box-assoc_interact_dom"/>
</dbReference>
<organism evidence="2 3">
    <name type="scientific">Urochloa decumbens</name>
    <dbReference type="NCBI Taxonomy" id="240449"/>
    <lineage>
        <taxon>Eukaryota</taxon>
        <taxon>Viridiplantae</taxon>
        <taxon>Streptophyta</taxon>
        <taxon>Embryophyta</taxon>
        <taxon>Tracheophyta</taxon>
        <taxon>Spermatophyta</taxon>
        <taxon>Magnoliopsida</taxon>
        <taxon>Liliopsida</taxon>
        <taxon>Poales</taxon>
        <taxon>Poaceae</taxon>
        <taxon>PACMAD clade</taxon>
        <taxon>Panicoideae</taxon>
        <taxon>Panicodae</taxon>
        <taxon>Paniceae</taxon>
        <taxon>Melinidinae</taxon>
        <taxon>Urochloa</taxon>
    </lineage>
</organism>
<dbReference type="CDD" id="cd22157">
    <property type="entry name" value="F-box_AtFBW1-like"/>
    <property type="match status" value="1"/>
</dbReference>
<dbReference type="PANTHER" id="PTHR31672">
    <property type="entry name" value="BNACNNG10540D PROTEIN"/>
    <property type="match status" value="1"/>
</dbReference>
<dbReference type="Pfam" id="PF08268">
    <property type="entry name" value="FBA_3"/>
    <property type="match status" value="1"/>
</dbReference>
<gene>
    <name evidence="2" type="ORF">URODEC1_LOCUS112407</name>
</gene>